<proteinExistence type="predicted"/>
<dbReference type="PANTHER" id="PTHR43854">
    <property type="entry name" value="INDOLEPYRUVATE OXIDOREDUCTASE SUBUNIT IORB"/>
    <property type="match status" value="1"/>
</dbReference>
<gene>
    <name evidence="3" type="ORF">SAMN04488516_101360</name>
</gene>
<keyword evidence="3" id="KW-0670">Pyruvate</keyword>
<feature type="domain" description="Pyruvate/ketoisovalerate oxidoreductase catalytic" evidence="2">
    <location>
        <begin position="12"/>
        <end position="191"/>
    </location>
</feature>
<reference evidence="3 4" key="1">
    <citation type="submission" date="2016-10" db="EMBL/GenBank/DDBJ databases">
        <authorList>
            <person name="de Groot N.N."/>
        </authorList>
    </citation>
    <scope>NUCLEOTIDE SEQUENCE [LARGE SCALE GENOMIC DNA]</scope>
    <source>
        <strain evidence="3 4">DSM 15269</strain>
    </source>
</reference>
<dbReference type="AlphaFoldDB" id="A0A1H0AC60"/>
<dbReference type="Proteomes" id="UP000199602">
    <property type="component" value="Unassembled WGS sequence"/>
</dbReference>
<dbReference type="PANTHER" id="PTHR43854:SF1">
    <property type="entry name" value="INDOLEPYRUVATE OXIDOREDUCTASE SUBUNIT IORB"/>
    <property type="match status" value="1"/>
</dbReference>
<dbReference type="GO" id="GO:0016903">
    <property type="term" value="F:oxidoreductase activity, acting on the aldehyde or oxo group of donors"/>
    <property type="evidence" value="ECO:0007669"/>
    <property type="project" value="InterPro"/>
</dbReference>
<dbReference type="InterPro" id="IPR002869">
    <property type="entry name" value="Pyrv_flavodox_OxRed_cen"/>
</dbReference>
<accession>A0A1H0AC60</accession>
<dbReference type="OrthoDB" id="9800445at2"/>
<evidence type="ECO:0000313" key="3">
    <source>
        <dbReference type="EMBL" id="SDN31159.1"/>
    </source>
</evidence>
<organism evidence="3 4">
    <name type="scientific">Desulfonauticus submarinus</name>
    <dbReference type="NCBI Taxonomy" id="206665"/>
    <lineage>
        <taxon>Bacteria</taxon>
        <taxon>Pseudomonadati</taxon>
        <taxon>Thermodesulfobacteriota</taxon>
        <taxon>Desulfovibrionia</taxon>
        <taxon>Desulfovibrionales</taxon>
        <taxon>Desulfonauticaceae</taxon>
        <taxon>Desulfonauticus</taxon>
    </lineage>
</organism>
<dbReference type="SUPFAM" id="SSF53323">
    <property type="entry name" value="Pyruvate-ferredoxin oxidoreductase, PFOR, domain III"/>
    <property type="match status" value="1"/>
</dbReference>
<dbReference type="RefSeq" id="WP_092062468.1">
    <property type="nucleotide sequence ID" value="NZ_FNIN01000001.1"/>
</dbReference>
<sequence length="199" mass="21442">MSLVRIFFAGVGGQGTLTVTNLFATLALDKGIPVTAGEIHGMAQRGGVVHTFVLLGGYLSPKINLGEADVLLGFEPLETLRALPFLKLKKGLVVSSENPLFPIGVSLGQDTYPSLQDIKKKCEDCAEKSYFLPVLEEAEKLGVPQVANTILLAAFLALNKIEITVNDLEKGIKKYLKPKIVEVNLQAIEVAKKLIPCTI</sequence>
<name>A0A1H0AC60_9BACT</name>
<evidence type="ECO:0000259" key="2">
    <source>
        <dbReference type="Pfam" id="PF01558"/>
    </source>
</evidence>
<protein>
    <submittedName>
        <fullName evidence="3">Indolepyruvate ferredoxin oxidoreductase beta subunit</fullName>
    </submittedName>
</protein>
<keyword evidence="4" id="KW-1185">Reference proteome</keyword>
<evidence type="ECO:0000256" key="1">
    <source>
        <dbReference type="ARBA" id="ARBA00023002"/>
    </source>
</evidence>
<dbReference type="Pfam" id="PF01558">
    <property type="entry name" value="POR"/>
    <property type="match status" value="1"/>
</dbReference>
<keyword evidence="1" id="KW-0560">Oxidoreductase</keyword>
<dbReference type="EMBL" id="FNIN01000001">
    <property type="protein sequence ID" value="SDN31159.1"/>
    <property type="molecule type" value="Genomic_DNA"/>
</dbReference>
<dbReference type="InterPro" id="IPR052198">
    <property type="entry name" value="IorB_Oxidoreductase"/>
</dbReference>
<dbReference type="Gene3D" id="3.40.920.10">
    <property type="entry name" value="Pyruvate-ferredoxin oxidoreductase, PFOR, domain III"/>
    <property type="match status" value="1"/>
</dbReference>
<dbReference type="InterPro" id="IPR019752">
    <property type="entry name" value="Pyrv/ketoisovalerate_OxRed_cat"/>
</dbReference>
<evidence type="ECO:0000313" key="4">
    <source>
        <dbReference type="Proteomes" id="UP000199602"/>
    </source>
</evidence>
<dbReference type="STRING" id="206665.SAMN04488516_101360"/>